<dbReference type="InterPro" id="IPR036388">
    <property type="entry name" value="WH-like_DNA-bd_sf"/>
</dbReference>
<evidence type="ECO:0000313" key="16">
    <source>
        <dbReference type="Proteomes" id="UP000178797"/>
    </source>
</evidence>
<keyword evidence="2" id="KW-0678">Repressor</keyword>
<proteinExistence type="inferred from homology"/>
<keyword evidence="6 12" id="KW-0068">Autocatalytic cleavage</keyword>
<keyword evidence="5 12" id="KW-0378">Hydrolase</keyword>
<keyword evidence="11" id="KW-0742">SOS response</keyword>
<evidence type="ECO:0000259" key="14">
    <source>
        <dbReference type="Pfam" id="PF01726"/>
    </source>
</evidence>
<reference evidence="15 16" key="1">
    <citation type="journal article" date="2016" name="Nat. Commun.">
        <title>Thousands of microbial genomes shed light on interconnected biogeochemical processes in an aquifer system.</title>
        <authorList>
            <person name="Anantharaman K."/>
            <person name="Brown C.T."/>
            <person name="Hug L.A."/>
            <person name="Sharon I."/>
            <person name="Castelle C.J."/>
            <person name="Probst A.J."/>
            <person name="Thomas B.C."/>
            <person name="Singh A."/>
            <person name="Wilkins M.J."/>
            <person name="Karaoz U."/>
            <person name="Brodie E.L."/>
            <person name="Williams K.H."/>
            <person name="Hubbard S.S."/>
            <person name="Banfield J.F."/>
        </authorList>
    </citation>
    <scope>NUCLEOTIDE SEQUENCE [LARGE SCALE GENOMIC DNA]</scope>
</reference>
<evidence type="ECO:0000256" key="5">
    <source>
        <dbReference type="ARBA" id="ARBA00022801"/>
    </source>
</evidence>
<gene>
    <name evidence="15" type="ORF">A2W05_03660</name>
</gene>
<dbReference type="InterPro" id="IPR050077">
    <property type="entry name" value="LexA_repressor"/>
</dbReference>
<evidence type="ECO:0000256" key="11">
    <source>
        <dbReference type="ARBA" id="ARBA00023236"/>
    </source>
</evidence>
<dbReference type="GO" id="GO:0045892">
    <property type="term" value="P:negative regulation of DNA-templated transcription"/>
    <property type="evidence" value="ECO:0007669"/>
    <property type="project" value="InterPro"/>
</dbReference>
<comment type="similarity">
    <text evidence="1 12">Belongs to the peptidase S24 family.</text>
</comment>
<dbReference type="InterPro" id="IPR006199">
    <property type="entry name" value="LexA_DNA-bd_dom"/>
</dbReference>
<protein>
    <submittedName>
        <fullName evidence="15">Repressor LexA</fullName>
    </submittedName>
</protein>
<dbReference type="GO" id="GO:0006260">
    <property type="term" value="P:DNA replication"/>
    <property type="evidence" value="ECO:0007669"/>
    <property type="project" value="UniProtKB-KW"/>
</dbReference>
<dbReference type="Proteomes" id="UP000178797">
    <property type="component" value="Unassembled WGS sequence"/>
</dbReference>
<accession>A0A1F7RPK2</accession>
<evidence type="ECO:0000256" key="1">
    <source>
        <dbReference type="ARBA" id="ARBA00007484"/>
    </source>
</evidence>
<dbReference type="InterPro" id="IPR006200">
    <property type="entry name" value="LexA"/>
</dbReference>
<evidence type="ECO:0000256" key="8">
    <source>
        <dbReference type="ARBA" id="ARBA00023125"/>
    </source>
</evidence>
<dbReference type="GO" id="GO:0004252">
    <property type="term" value="F:serine-type endopeptidase activity"/>
    <property type="evidence" value="ECO:0007669"/>
    <property type="project" value="InterPro"/>
</dbReference>
<dbReference type="GO" id="GO:0006508">
    <property type="term" value="P:proteolysis"/>
    <property type="evidence" value="ECO:0007669"/>
    <property type="project" value="InterPro"/>
</dbReference>
<dbReference type="GO" id="GO:0003677">
    <property type="term" value="F:DNA binding"/>
    <property type="evidence" value="ECO:0007669"/>
    <property type="project" value="UniProtKB-KW"/>
</dbReference>
<dbReference type="PANTHER" id="PTHR33516">
    <property type="entry name" value="LEXA REPRESSOR"/>
    <property type="match status" value="1"/>
</dbReference>
<dbReference type="FunFam" id="2.10.109.10:FF:000001">
    <property type="entry name" value="LexA repressor"/>
    <property type="match status" value="1"/>
</dbReference>
<dbReference type="Pfam" id="PF01726">
    <property type="entry name" value="LexA_DNA_bind"/>
    <property type="match status" value="1"/>
</dbReference>
<evidence type="ECO:0000313" key="15">
    <source>
        <dbReference type="EMBL" id="OGL43482.1"/>
    </source>
</evidence>
<sequence length="185" mass="20168">MHKGKTPSVRKLMTALGYKSPRSAALIIEELIQKGILRKRSNGDLQLIKDIDADSVHARTVDIPLVGMVTCGAPILAQENIEGFIPVSVSLAKPGFKYFLLRAKGDSMNKSGINDGDLILVRQQSAAQNGDIVVALIDDEATVKEFQHSKNCVVLMPRSNNKKHKPIILTENFQVQGVAVTTIPK</sequence>
<evidence type="ECO:0000256" key="9">
    <source>
        <dbReference type="ARBA" id="ARBA00023163"/>
    </source>
</evidence>
<evidence type="ECO:0000256" key="2">
    <source>
        <dbReference type="ARBA" id="ARBA00022491"/>
    </source>
</evidence>
<evidence type="ECO:0000256" key="7">
    <source>
        <dbReference type="ARBA" id="ARBA00023015"/>
    </source>
</evidence>
<dbReference type="AlphaFoldDB" id="A0A1F7RPK2"/>
<organism evidence="15 16">
    <name type="scientific">Candidatus Schekmanbacteria bacterium RBG_16_38_10</name>
    <dbReference type="NCBI Taxonomy" id="1817879"/>
    <lineage>
        <taxon>Bacteria</taxon>
        <taxon>Candidatus Schekmaniibacteriota</taxon>
    </lineage>
</organism>
<dbReference type="InterPro" id="IPR036286">
    <property type="entry name" value="LexA/Signal_pep-like_sf"/>
</dbReference>
<dbReference type="InterPro" id="IPR039418">
    <property type="entry name" value="LexA-like"/>
</dbReference>
<dbReference type="Gene3D" id="2.10.109.10">
    <property type="entry name" value="Umud Fragment, subunit A"/>
    <property type="match status" value="1"/>
</dbReference>
<dbReference type="PANTHER" id="PTHR33516:SF2">
    <property type="entry name" value="LEXA REPRESSOR-RELATED"/>
    <property type="match status" value="1"/>
</dbReference>
<name>A0A1F7RPK2_9BACT</name>
<keyword evidence="7" id="KW-0805">Transcription regulation</keyword>
<dbReference type="InterPro" id="IPR015927">
    <property type="entry name" value="Peptidase_S24_S26A/B/C"/>
</dbReference>
<keyword evidence="10" id="KW-0234">DNA repair</keyword>
<evidence type="ECO:0000256" key="4">
    <source>
        <dbReference type="ARBA" id="ARBA00022763"/>
    </source>
</evidence>
<dbReference type="Gene3D" id="1.10.10.10">
    <property type="entry name" value="Winged helix-like DNA-binding domain superfamily/Winged helix DNA-binding domain"/>
    <property type="match status" value="1"/>
</dbReference>
<feature type="non-terminal residue" evidence="15">
    <location>
        <position position="185"/>
    </location>
</feature>
<keyword evidence="3" id="KW-0235">DNA replication</keyword>
<dbReference type="EMBL" id="MGDE01000227">
    <property type="protein sequence ID" value="OGL43482.1"/>
    <property type="molecule type" value="Genomic_DNA"/>
</dbReference>
<dbReference type="NCBIfam" id="TIGR00498">
    <property type="entry name" value="lexA"/>
    <property type="match status" value="1"/>
</dbReference>
<feature type="domain" description="LexA repressor DNA-binding" evidence="14">
    <location>
        <begin position="3"/>
        <end position="40"/>
    </location>
</feature>
<keyword evidence="9" id="KW-0804">Transcription</keyword>
<dbReference type="GO" id="GO:0006281">
    <property type="term" value="P:DNA repair"/>
    <property type="evidence" value="ECO:0007669"/>
    <property type="project" value="UniProtKB-KW"/>
</dbReference>
<dbReference type="Pfam" id="PF00717">
    <property type="entry name" value="Peptidase_S24"/>
    <property type="match status" value="1"/>
</dbReference>
<dbReference type="GO" id="GO:0009432">
    <property type="term" value="P:SOS response"/>
    <property type="evidence" value="ECO:0007669"/>
    <property type="project" value="UniProtKB-KW"/>
</dbReference>
<feature type="domain" description="Peptidase S24/S26A/S26B/S26C" evidence="13">
    <location>
        <begin position="64"/>
        <end position="180"/>
    </location>
</feature>
<evidence type="ECO:0000256" key="10">
    <source>
        <dbReference type="ARBA" id="ARBA00023204"/>
    </source>
</evidence>
<keyword evidence="4" id="KW-0227">DNA damage</keyword>
<evidence type="ECO:0000259" key="13">
    <source>
        <dbReference type="Pfam" id="PF00717"/>
    </source>
</evidence>
<dbReference type="CDD" id="cd06529">
    <property type="entry name" value="S24_LexA-like"/>
    <property type="match status" value="1"/>
</dbReference>
<keyword evidence="8" id="KW-0238">DNA-binding</keyword>
<comment type="caution">
    <text evidence="15">The sequence shown here is derived from an EMBL/GenBank/DDBJ whole genome shotgun (WGS) entry which is preliminary data.</text>
</comment>
<dbReference type="InterPro" id="IPR006197">
    <property type="entry name" value="Peptidase_S24_LexA"/>
</dbReference>
<dbReference type="PRINTS" id="PR00726">
    <property type="entry name" value="LEXASERPTASE"/>
</dbReference>
<evidence type="ECO:0000256" key="6">
    <source>
        <dbReference type="ARBA" id="ARBA00022813"/>
    </source>
</evidence>
<evidence type="ECO:0000256" key="3">
    <source>
        <dbReference type="ARBA" id="ARBA00022705"/>
    </source>
</evidence>
<dbReference type="SUPFAM" id="SSF51306">
    <property type="entry name" value="LexA/Signal peptidase"/>
    <property type="match status" value="1"/>
</dbReference>
<evidence type="ECO:0000256" key="12">
    <source>
        <dbReference type="RuleBase" id="RU003991"/>
    </source>
</evidence>